<keyword evidence="2" id="KW-0472">Membrane</keyword>
<feature type="coiled-coil region" evidence="1">
    <location>
        <begin position="340"/>
        <end position="367"/>
    </location>
</feature>
<dbReference type="EMBL" id="UOEN01000091">
    <property type="protein sequence ID" value="VAW12254.1"/>
    <property type="molecule type" value="Genomic_DNA"/>
</dbReference>
<dbReference type="AlphaFoldDB" id="A0A3B0TUJ8"/>
<evidence type="ECO:0000256" key="2">
    <source>
        <dbReference type="SAM" id="Phobius"/>
    </source>
</evidence>
<gene>
    <name evidence="3" type="ORF">MNBD_BACTEROID05-186</name>
</gene>
<feature type="transmembrane region" description="Helical" evidence="2">
    <location>
        <begin position="395"/>
        <end position="416"/>
    </location>
</feature>
<accession>A0A3B0TUJ8</accession>
<sequence>MGEIWSKFGQSILRGLTFVIVCFVLIGSSNADVYFNVLTVNGTDSPRERKIRQGLPPELSREDILETDGLELEYDVTKGSYFVVGTVKLEAKETKTYKVRVRDIWKIEKEDVEDVKTEIDASLKRIKNTKFYEVGKVRQKSLLDRLNFVIGEQEKFADDVNKRIDRYRVYSDEINEIRGNALSVQYWRTAPPEPDKSKIFTYIVEVENRAGNPRTTKEKHYLPSEVKPEHLLESSGFELRYDVEKGKSYLYKEEELASGEQKRYRVGIVDVWNIAQGEIESLRERTRVAYKLLKDTNYVDSAGYLVKSIKKGLLKIDESQSVDRPIEEHISAYRSNSKLYQLVKADVESLENLLNALRENLERSKLKNVLKKVSALKNIKKISQTIFRKPKKNTAWMLISSMVIFVGILTIIHFILWGRRSKNITFDEEPEEEKKEEKTDK</sequence>
<keyword evidence="2" id="KW-1133">Transmembrane helix</keyword>
<proteinExistence type="predicted"/>
<evidence type="ECO:0000313" key="3">
    <source>
        <dbReference type="EMBL" id="VAW12254.1"/>
    </source>
</evidence>
<organism evidence="3">
    <name type="scientific">hydrothermal vent metagenome</name>
    <dbReference type="NCBI Taxonomy" id="652676"/>
    <lineage>
        <taxon>unclassified sequences</taxon>
        <taxon>metagenomes</taxon>
        <taxon>ecological metagenomes</taxon>
    </lineage>
</organism>
<keyword evidence="1" id="KW-0175">Coiled coil</keyword>
<name>A0A3B0TUJ8_9ZZZZ</name>
<protein>
    <submittedName>
        <fullName evidence="3">Uncharacterized protein</fullName>
    </submittedName>
</protein>
<evidence type="ECO:0000256" key="1">
    <source>
        <dbReference type="SAM" id="Coils"/>
    </source>
</evidence>
<reference evidence="3" key="1">
    <citation type="submission" date="2018-06" db="EMBL/GenBank/DDBJ databases">
        <authorList>
            <person name="Zhirakovskaya E."/>
        </authorList>
    </citation>
    <scope>NUCLEOTIDE SEQUENCE</scope>
</reference>
<keyword evidence="2" id="KW-0812">Transmembrane</keyword>